<sequence length="499" mass="54607">MLTALRSRHFLLKGFLPLNHTHKLKRGYHAHSSLITLTTTQQTMAMKRKAACMATAASASTSGSEDNDAPFGFAPGEDQPEGVAKKVISVVPSWKACGVAVGDVTVKDFSAFGGARVYKVSASTEGATPPAVCFKVDVTGGDDDEEGEASIQDDRTQAAAQALGAQGMAPTKIVHGNNWDIEEWSGISVSKDFSHFDESLAPLGTLTKLMADVHTTPTEWYEPLRARMRERYPFLNDVPPEAPFWNGAAFGWENGMLFTGGKMTPEKAANNAKIFDEMCASGVMEALVKCTAFYPQSAAAKRVVTIHGDFKPNNVIGRPDGSCMCIDYDFTHVSPVQQELSFAFMKWLGPKHQDYATRYTFLEQYLTHCGLPNDDASVKELMLDAMVGTICNFDGLLFSGLSRQVPLLRKSDKPDGLELLKLLSDFVTDVRSSPKLKEQVIYNGPIPTMYVTSTGPLRAWLEEMRAHGSLGGFGIFPDSATWEENVRMKAVRTPWIPLP</sequence>
<dbReference type="InterPro" id="IPR011009">
    <property type="entry name" value="Kinase-like_dom_sf"/>
</dbReference>
<reference evidence="2" key="1">
    <citation type="submission" date="2020-10" db="EMBL/GenBank/DDBJ databases">
        <title>Unveiling of a novel bifunctional photoreceptor, Dualchrome1, isolated from a cosmopolitan green alga.</title>
        <authorList>
            <person name="Suzuki S."/>
            <person name="Kawachi M."/>
        </authorList>
    </citation>
    <scope>NUCLEOTIDE SEQUENCE</scope>
    <source>
        <strain evidence="2">NIES 2893</strain>
    </source>
</reference>
<accession>A0A830HSD0</accession>
<evidence type="ECO:0000313" key="2">
    <source>
        <dbReference type="EMBL" id="GHP07889.1"/>
    </source>
</evidence>
<dbReference type="Gene3D" id="3.90.1200.10">
    <property type="match status" value="1"/>
</dbReference>
<dbReference type="SUPFAM" id="SSF56112">
    <property type="entry name" value="Protein kinase-like (PK-like)"/>
    <property type="match status" value="1"/>
</dbReference>
<dbReference type="OrthoDB" id="420334at2759"/>
<organism evidence="2 3">
    <name type="scientific">Pycnococcus provasolii</name>
    <dbReference type="NCBI Taxonomy" id="41880"/>
    <lineage>
        <taxon>Eukaryota</taxon>
        <taxon>Viridiplantae</taxon>
        <taxon>Chlorophyta</taxon>
        <taxon>Pseudoscourfieldiophyceae</taxon>
        <taxon>Pseudoscourfieldiales</taxon>
        <taxon>Pycnococcaceae</taxon>
        <taxon>Pycnococcus</taxon>
    </lineage>
</organism>
<evidence type="ECO:0000259" key="1">
    <source>
        <dbReference type="Pfam" id="PF01636"/>
    </source>
</evidence>
<dbReference type="InterPro" id="IPR002575">
    <property type="entry name" value="Aminoglycoside_PTrfase"/>
</dbReference>
<comment type="caution">
    <text evidence="2">The sequence shown here is derived from an EMBL/GenBank/DDBJ whole genome shotgun (WGS) entry which is preliminary data.</text>
</comment>
<dbReference type="Proteomes" id="UP000660262">
    <property type="component" value="Unassembled WGS sequence"/>
</dbReference>
<proteinExistence type="predicted"/>
<dbReference type="EMBL" id="BNJQ01000018">
    <property type="protein sequence ID" value="GHP07889.1"/>
    <property type="molecule type" value="Genomic_DNA"/>
</dbReference>
<name>A0A830HSD0_9CHLO</name>
<gene>
    <name evidence="2" type="ORF">PPROV_000663100</name>
</gene>
<evidence type="ECO:0000313" key="3">
    <source>
        <dbReference type="Proteomes" id="UP000660262"/>
    </source>
</evidence>
<dbReference type="AlphaFoldDB" id="A0A830HSD0"/>
<keyword evidence="3" id="KW-1185">Reference proteome</keyword>
<dbReference type="Pfam" id="PF01636">
    <property type="entry name" value="APH"/>
    <property type="match status" value="1"/>
</dbReference>
<protein>
    <recommendedName>
        <fullName evidence="1">Aminoglycoside phosphotransferase domain-containing protein</fullName>
    </recommendedName>
</protein>
<feature type="domain" description="Aminoglycoside phosphotransferase" evidence="1">
    <location>
        <begin position="298"/>
        <end position="366"/>
    </location>
</feature>